<evidence type="ECO:0000256" key="7">
    <source>
        <dbReference type="ARBA" id="ARBA00023136"/>
    </source>
</evidence>
<evidence type="ECO:0000256" key="4">
    <source>
        <dbReference type="ARBA" id="ARBA00022448"/>
    </source>
</evidence>
<evidence type="ECO:0000256" key="1">
    <source>
        <dbReference type="ARBA" id="ARBA00004395"/>
    </source>
</evidence>
<dbReference type="InterPro" id="IPR024602">
    <property type="entry name" value="COG_su2_N"/>
</dbReference>
<dbReference type="GO" id="GO:0006891">
    <property type="term" value="P:intra-Golgi vesicle-mediated transport"/>
    <property type="evidence" value="ECO:0007669"/>
    <property type="project" value="TreeGrafter"/>
</dbReference>
<sequence length="730" mass="81953">MESTTPSLDVVERRMLEQSPAWLKADVFWDEDYDVDVYIRDLKAIVPLETLRHELQEHKQRVETNLVQTINEEYNDFVGLSSEVMDVEEAVSKMDEPLEDVERKMKSVRADIMAVMDNLQACLARREENFRARERLEIIQDTTHAVSKLEKLVHEMENGPALNYEDAFPRVLERIASELSKIQFYLAKGDSLPSLQNLNPRIQKAREVFLVELGKILEASLRIKSTANLQQCLRSYASVNAVDQAEAVVKERIMKPLLEECLEAYDTLIQAKAHEPEQLEPLYTDIIYGVSSRLGILLRLVNTPHSGLHAFSFLANSVLAQVESTVGERRASSFSPGIPSMFHKNYLATLRFLEELEKYCISKKKLEVFRGSEHYRSLLKRWNTSVYFTLRFQDVATGLERHLSGARPALLAEPKDGFVLESTVAVWESLGKCFSPDFYLQDLADKFLKLSLQVLARYRHWVEQGLQVPASSSEGVEAEPWLGADPEKRLHAIVHDLRALSSNVLESYLNTVSVQLSDLPDDVKRSSLDLLRNAALKVGDVAEAAQDRLIGLISEKCATVLKQMRGVTAAYRMTNKPMPTRPSTYVNGAMAPILSFSGMANGDSALVEAVAASVCNVYKTMIKELIETVKKTESSLKRLKKQASSDAVAKVTDTEKICLQLFLDVKEVGRQLKHAGVDPNNFEAYVSLWDAAAPEDAKGVVQLSPEETPQKPPETLESGSQETEDLATFS</sequence>
<dbReference type="Pfam" id="PF12022">
    <property type="entry name" value="COG2_C"/>
    <property type="match status" value="1"/>
</dbReference>
<evidence type="ECO:0000256" key="9">
    <source>
        <dbReference type="SAM" id="MobiDB-lite"/>
    </source>
</evidence>
<keyword evidence="4" id="KW-0813">Transport</keyword>
<dbReference type="GO" id="GO:0007030">
    <property type="term" value="P:Golgi organization"/>
    <property type="evidence" value="ECO:0007669"/>
    <property type="project" value="InterPro"/>
</dbReference>
<dbReference type="InterPro" id="IPR009316">
    <property type="entry name" value="COG2"/>
</dbReference>
<feature type="domain" description="Conserved oligomeric Golgi complex subunit 2 N-terminal" evidence="10">
    <location>
        <begin position="22"/>
        <end position="94"/>
    </location>
</feature>
<reference evidence="12" key="1">
    <citation type="submission" date="2021-01" db="EMBL/GenBank/DDBJ databases">
        <authorList>
            <person name="Corre E."/>
            <person name="Pelletier E."/>
            <person name="Niang G."/>
            <person name="Scheremetjew M."/>
            <person name="Finn R."/>
            <person name="Kale V."/>
            <person name="Holt S."/>
            <person name="Cochrane G."/>
            <person name="Meng A."/>
            <person name="Brown T."/>
            <person name="Cohen L."/>
        </authorList>
    </citation>
    <scope>NUCLEOTIDE SEQUENCE</scope>
    <source>
        <strain evidence="12">CCMP1897</strain>
    </source>
</reference>
<evidence type="ECO:0000256" key="3">
    <source>
        <dbReference type="ARBA" id="ARBA00020977"/>
    </source>
</evidence>
<evidence type="ECO:0000259" key="11">
    <source>
        <dbReference type="Pfam" id="PF12022"/>
    </source>
</evidence>
<accession>A0A7S3UF42</accession>
<organism evidence="12">
    <name type="scientific">Picocystis salinarum</name>
    <dbReference type="NCBI Taxonomy" id="88271"/>
    <lineage>
        <taxon>Eukaryota</taxon>
        <taxon>Viridiplantae</taxon>
        <taxon>Chlorophyta</taxon>
        <taxon>Picocystophyceae</taxon>
        <taxon>Picocystales</taxon>
        <taxon>Picocystaceae</taxon>
        <taxon>Picocystis</taxon>
    </lineage>
</organism>
<proteinExistence type="inferred from homology"/>
<dbReference type="EMBL" id="HBIS01004535">
    <property type="protein sequence ID" value="CAE0610284.1"/>
    <property type="molecule type" value="Transcribed_RNA"/>
</dbReference>
<dbReference type="PANTHER" id="PTHR12961">
    <property type="entry name" value="CONSERVED OLIGOMERIC GOLGI COMPLEX COMPONENT 2"/>
    <property type="match status" value="1"/>
</dbReference>
<evidence type="ECO:0000256" key="5">
    <source>
        <dbReference type="ARBA" id="ARBA00022927"/>
    </source>
</evidence>
<protein>
    <recommendedName>
        <fullName evidence="3">Conserved oligomeric Golgi complex subunit 2</fullName>
    </recommendedName>
    <alternativeName>
        <fullName evidence="8">Component of oligomeric Golgi complex 2</fullName>
    </alternativeName>
</protein>
<dbReference type="InterPro" id="IPR024603">
    <property type="entry name" value="COG_complex_COG2_C"/>
</dbReference>
<dbReference type="Pfam" id="PF06148">
    <property type="entry name" value="COG2_N"/>
    <property type="match status" value="1"/>
</dbReference>
<comment type="subcellular location">
    <subcellularLocation>
        <location evidence="1">Golgi apparatus membrane</location>
        <topology evidence="1">Peripheral membrane protein</topology>
    </subcellularLocation>
</comment>
<feature type="region of interest" description="Disordered" evidence="9">
    <location>
        <begin position="697"/>
        <end position="730"/>
    </location>
</feature>
<evidence type="ECO:0000259" key="10">
    <source>
        <dbReference type="Pfam" id="PF06148"/>
    </source>
</evidence>
<dbReference type="AlphaFoldDB" id="A0A7S3UF42"/>
<evidence type="ECO:0000313" key="12">
    <source>
        <dbReference type="EMBL" id="CAE0610284.1"/>
    </source>
</evidence>
<dbReference type="PANTHER" id="PTHR12961:SF0">
    <property type="entry name" value="CONSERVED OLIGOMERIC GOLGI COMPLEX SUBUNIT 2"/>
    <property type="match status" value="1"/>
</dbReference>
<keyword evidence="6" id="KW-0333">Golgi apparatus</keyword>
<dbReference type="GO" id="GO:0017119">
    <property type="term" value="C:Golgi transport complex"/>
    <property type="evidence" value="ECO:0007669"/>
    <property type="project" value="TreeGrafter"/>
</dbReference>
<evidence type="ECO:0000256" key="2">
    <source>
        <dbReference type="ARBA" id="ARBA00007603"/>
    </source>
</evidence>
<gene>
    <name evidence="12" type="ORF">PSAL00342_LOCUS4119</name>
</gene>
<dbReference type="GO" id="GO:0000139">
    <property type="term" value="C:Golgi membrane"/>
    <property type="evidence" value="ECO:0007669"/>
    <property type="project" value="UniProtKB-SubCell"/>
</dbReference>
<dbReference type="GO" id="GO:0015031">
    <property type="term" value="P:protein transport"/>
    <property type="evidence" value="ECO:0007669"/>
    <property type="project" value="UniProtKB-KW"/>
</dbReference>
<evidence type="ECO:0000256" key="6">
    <source>
        <dbReference type="ARBA" id="ARBA00023034"/>
    </source>
</evidence>
<feature type="domain" description="COG complex component COG2 C-terminal" evidence="11">
    <location>
        <begin position="380"/>
        <end position="665"/>
    </location>
</feature>
<keyword evidence="5" id="KW-0653">Protein transport</keyword>
<keyword evidence="7" id="KW-0472">Membrane</keyword>
<name>A0A7S3UF42_9CHLO</name>
<evidence type="ECO:0000256" key="8">
    <source>
        <dbReference type="ARBA" id="ARBA00031344"/>
    </source>
</evidence>
<comment type="similarity">
    <text evidence="2">Belongs to the COG2 family.</text>
</comment>